<dbReference type="RefSeq" id="WP_132208555.1">
    <property type="nucleotide sequence ID" value="NZ_SLWN01000003.1"/>
</dbReference>
<evidence type="ECO:0000313" key="2">
    <source>
        <dbReference type="EMBL" id="TCO33053.1"/>
    </source>
</evidence>
<feature type="region of interest" description="Disordered" evidence="1">
    <location>
        <begin position="293"/>
        <end position="314"/>
    </location>
</feature>
<evidence type="ECO:0000313" key="3">
    <source>
        <dbReference type="Proteomes" id="UP000294508"/>
    </source>
</evidence>
<organism evidence="2 3">
    <name type="scientific">Kribbella steppae</name>
    <dbReference type="NCBI Taxonomy" id="2512223"/>
    <lineage>
        <taxon>Bacteria</taxon>
        <taxon>Bacillati</taxon>
        <taxon>Actinomycetota</taxon>
        <taxon>Actinomycetes</taxon>
        <taxon>Propionibacteriales</taxon>
        <taxon>Kribbellaceae</taxon>
        <taxon>Kribbella</taxon>
    </lineage>
</organism>
<dbReference type="EMBL" id="SLWN01000003">
    <property type="protein sequence ID" value="TCO33053.1"/>
    <property type="molecule type" value="Genomic_DNA"/>
</dbReference>
<evidence type="ECO:0000256" key="1">
    <source>
        <dbReference type="SAM" id="MobiDB-lite"/>
    </source>
</evidence>
<dbReference type="Proteomes" id="UP000294508">
    <property type="component" value="Unassembled WGS sequence"/>
</dbReference>
<proteinExistence type="predicted"/>
<dbReference type="InterPro" id="IPR025332">
    <property type="entry name" value="DUF4238"/>
</dbReference>
<feature type="compositionally biased region" description="Polar residues" evidence="1">
    <location>
        <begin position="300"/>
        <end position="311"/>
    </location>
</feature>
<accession>A0A4R2HPD1</accession>
<keyword evidence="3" id="KW-1185">Reference proteome</keyword>
<reference evidence="2 3" key="1">
    <citation type="journal article" date="2015" name="Stand. Genomic Sci.">
        <title>Genomic Encyclopedia of Bacterial and Archaeal Type Strains, Phase III: the genomes of soil and plant-associated and newly described type strains.</title>
        <authorList>
            <person name="Whitman W.B."/>
            <person name="Woyke T."/>
            <person name="Klenk H.P."/>
            <person name="Zhou Y."/>
            <person name="Lilburn T.G."/>
            <person name="Beck B.J."/>
            <person name="De Vos P."/>
            <person name="Vandamme P."/>
            <person name="Eisen J.A."/>
            <person name="Garrity G."/>
            <person name="Hugenholtz P."/>
            <person name="Kyrpides N.C."/>
        </authorList>
    </citation>
    <scope>NUCLEOTIDE SEQUENCE [LARGE SCALE GENOMIC DNA]</scope>
    <source>
        <strain evidence="2 3">VKM Ac-2572</strain>
    </source>
</reference>
<dbReference type="AlphaFoldDB" id="A0A4R2HPD1"/>
<sequence length="329" mass="35482">MAKSTQHQHVVPRAYLRGFADATKHVVVWRRGQHPEHRLHISNVAVRKGFYSFSMPGGAKSDGIEAWLDRSIESPAAPVLKALCATTGPLQGSGEAGVLARFVAAQLLRTPTVAGHMRDIDEHLRPFLFTLELLKAEGLNAADLSAAEMYQWQMAGRQMAETHGTLGDENSRLRTIMRTFDGFAAALSCRSWTVLAATDDLLITGDAPVATLNPLQSGWKGLLPAGAPVLMPITPTRLLVGEEHPLGQDHILRPELARAVNEEVAANADDAIIKAPSSSWPTYLDLASAPPKLPPPNITMEPSQAPPTQLTYPAISDPTVKDLLKQLGA</sequence>
<comment type="caution">
    <text evidence="2">The sequence shown here is derived from an EMBL/GenBank/DDBJ whole genome shotgun (WGS) entry which is preliminary data.</text>
</comment>
<dbReference type="Pfam" id="PF14022">
    <property type="entry name" value="DUF4238"/>
    <property type="match status" value="1"/>
</dbReference>
<name>A0A4R2HPD1_9ACTN</name>
<gene>
    <name evidence="2" type="ORF">EV652_10352</name>
</gene>
<dbReference type="OrthoDB" id="580988at2"/>
<protein>
    <submittedName>
        <fullName evidence="2">Uncharacterized protein DUF4238</fullName>
    </submittedName>
</protein>